<evidence type="ECO:0000256" key="1">
    <source>
        <dbReference type="PROSITE-ProRule" id="PRU00042"/>
    </source>
</evidence>
<dbReference type="PROSITE" id="PS00028">
    <property type="entry name" value="ZINC_FINGER_C2H2_1"/>
    <property type="match status" value="1"/>
</dbReference>
<dbReference type="InParanoid" id="J0LIH6"/>
<accession>J0LIH6</accession>
<feature type="domain" description="C2H2-type" evidence="3">
    <location>
        <begin position="214"/>
        <end position="244"/>
    </location>
</feature>
<gene>
    <name evidence="4" type="ORF">AURDEDRAFT_171819</name>
</gene>
<evidence type="ECO:0000259" key="3">
    <source>
        <dbReference type="PROSITE" id="PS50157"/>
    </source>
</evidence>
<dbReference type="SMART" id="SM00355">
    <property type="entry name" value="ZnF_C2H2"/>
    <property type="match status" value="1"/>
</dbReference>
<protein>
    <recommendedName>
        <fullName evidence="3">C2H2-type domain-containing protein</fullName>
    </recommendedName>
</protein>
<dbReference type="OrthoDB" id="2687452at2759"/>
<dbReference type="AlphaFoldDB" id="J0LIH6"/>
<evidence type="ECO:0000256" key="2">
    <source>
        <dbReference type="SAM" id="MobiDB-lite"/>
    </source>
</evidence>
<dbReference type="InterPro" id="IPR013087">
    <property type="entry name" value="Znf_C2H2_type"/>
</dbReference>
<dbReference type="EMBL" id="JH687817">
    <property type="protein sequence ID" value="EJD39022.1"/>
    <property type="molecule type" value="Genomic_DNA"/>
</dbReference>
<keyword evidence="1" id="KW-0863">Zinc-finger</keyword>
<sequence>MGKSPRSSSSSSSSRVRLPSFAEAFPGYSGYAGYDGYIEFMTKPDPEPSQLPLRRPSPSNTSPASSSPREWSPAFSDSTYSEPLSPDSERRCSLHTITYRGSLPDLTSSASGSFTRLPSTPPPATPDISPTQATAAQSFIILRPQMQSGSLEVAAHSEDSLSQAVQYLRRPYLDLRYQPRRGASMQREEVAEMSDAEMQRRRHWQEAFNKSHPYACKVKGCDRRYTSSSNLRRHLRLIHLRGQAQSSAVEKRSSPPLSHSSLAASIHSDTSISSMTVRTASPSP</sequence>
<dbReference type="SUPFAM" id="SSF57667">
    <property type="entry name" value="beta-beta-alpha zinc fingers"/>
    <property type="match status" value="1"/>
</dbReference>
<feature type="compositionally biased region" description="Low complexity" evidence="2">
    <location>
        <begin position="254"/>
        <end position="268"/>
    </location>
</feature>
<dbReference type="Gene3D" id="3.30.160.60">
    <property type="entry name" value="Classic Zinc Finger"/>
    <property type="match status" value="1"/>
</dbReference>
<keyword evidence="1" id="KW-0479">Metal-binding</keyword>
<organism evidence="4 5">
    <name type="scientific">Auricularia subglabra (strain TFB-10046 / SS5)</name>
    <name type="common">White-rot fungus</name>
    <name type="synonym">Auricularia delicata (strain TFB10046)</name>
    <dbReference type="NCBI Taxonomy" id="717982"/>
    <lineage>
        <taxon>Eukaryota</taxon>
        <taxon>Fungi</taxon>
        <taxon>Dikarya</taxon>
        <taxon>Basidiomycota</taxon>
        <taxon>Agaricomycotina</taxon>
        <taxon>Agaricomycetes</taxon>
        <taxon>Auriculariales</taxon>
        <taxon>Auriculariaceae</taxon>
        <taxon>Auricularia</taxon>
    </lineage>
</organism>
<feature type="region of interest" description="Disordered" evidence="2">
    <location>
        <begin position="105"/>
        <end position="130"/>
    </location>
</feature>
<feature type="compositionally biased region" description="Polar residues" evidence="2">
    <location>
        <begin position="269"/>
        <end position="284"/>
    </location>
</feature>
<dbReference type="PROSITE" id="PS50157">
    <property type="entry name" value="ZINC_FINGER_C2H2_2"/>
    <property type="match status" value="1"/>
</dbReference>
<keyword evidence="5" id="KW-1185">Reference proteome</keyword>
<feature type="region of interest" description="Disordered" evidence="2">
    <location>
        <begin position="36"/>
        <end position="89"/>
    </location>
</feature>
<dbReference type="InterPro" id="IPR036236">
    <property type="entry name" value="Znf_C2H2_sf"/>
</dbReference>
<proteinExistence type="predicted"/>
<dbReference type="Proteomes" id="UP000006514">
    <property type="component" value="Unassembled WGS sequence"/>
</dbReference>
<feature type="region of interest" description="Disordered" evidence="2">
    <location>
        <begin position="242"/>
        <end position="284"/>
    </location>
</feature>
<dbReference type="GO" id="GO:0008270">
    <property type="term" value="F:zinc ion binding"/>
    <property type="evidence" value="ECO:0007669"/>
    <property type="project" value="UniProtKB-KW"/>
</dbReference>
<keyword evidence="1" id="KW-0862">Zinc</keyword>
<dbReference type="KEGG" id="adl:AURDEDRAFT_171819"/>
<evidence type="ECO:0000313" key="4">
    <source>
        <dbReference type="EMBL" id="EJD39022.1"/>
    </source>
</evidence>
<evidence type="ECO:0000313" key="5">
    <source>
        <dbReference type="Proteomes" id="UP000006514"/>
    </source>
</evidence>
<name>J0LIH6_AURST</name>
<feature type="compositionally biased region" description="Low complexity" evidence="2">
    <location>
        <begin position="48"/>
        <end position="68"/>
    </location>
</feature>
<feature type="compositionally biased region" description="Polar residues" evidence="2">
    <location>
        <begin position="105"/>
        <end position="118"/>
    </location>
</feature>
<reference evidence="5" key="1">
    <citation type="journal article" date="2012" name="Science">
        <title>The Paleozoic origin of enzymatic lignin decomposition reconstructed from 31 fungal genomes.</title>
        <authorList>
            <person name="Floudas D."/>
            <person name="Binder M."/>
            <person name="Riley R."/>
            <person name="Barry K."/>
            <person name="Blanchette R.A."/>
            <person name="Henrissat B."/>
            <person name="Martinez A.T."/>
            <person name="Otillar R."/>
            <person name="Spatafora J.W."/>
            <person name="Yadav J.S."/>
            <person name="Aerts A."/>
            <person name="Benoit I."/>
            <person name="Boyd A."/>
            <person name="Carlson A."/>
            <person name="Copeland A."/>
            <person name="Coutinho P.M."/>
            <person name="de Vries R.P."/>
            <person name="Ferreira P."/>
            <person name="Findley K."/>
            <person name="Foster B."/>
            <person name="Gaskell J."/>
            <person name="Glotzer D."/>
            <person name="Gorecki P."/>
            <person name="Heitman J."/>
            <person name="Hesse C."/>
            <person name="Hori C."/>
            <person name="Igarashi K."/>
            <person name="Jurgens J.A."/>
            <person name="Kallen N."/>
            <person name="Kersten P."/>
            <person name="Kohler A."/>
            <person name="Kuees U."/>
            <person name="Kumar T.K.A."/>
            <person name="Kuo A."/>
            <person name="LaButti K."/>
            <person name="Larrondo L.F."/>
            <person name="Lindquist E."/>
            <person name="Ling A."/>
            <person name="Lombard V."/>
            <person name="Lucas S."/>
            <person name="Lundell T."/>
            <person name="Martin R."/>
            <person name="McLaughlin D.J."/>
            <person name="Morgenstern I."/>
            <person name="Morin E."/>
            <person name="Murat C."/>
            <person name="Nagy L.G."/>
            <person name="Nolan M."/>
            <person name="Ohm R.A."/>
            <person name="Patyshakuliyeva A."/>
            <person name="Rokas A."/>
            <person name="Ruiz-Duenas F.J."/>
            <person name="Sabat G."/>
            <person name="Salamov A."/>
            <person name="Samejima M."/>
            <person name="Schmutz J."/>
            <person name="Slot J.C."/>
            <person name="St John F."/>
            <person name="Stenlid J."/>
            <person name="Sun H."/>
            <person name="Sun S."/>
            <person name="Syed K."/>
            <person name="Tsang A."/>
            <person name="Wiebenga A."/>
            <person name="Young D."/>
            <person name="Pisabarro A."/>
            <person name="Eastwood D.C."/>
            <person name="Martin F."/>
            <person name="Cullen D."/>
            <person name="Grigoriev I.V."/>
            <person name="Hibbett D.S."/>
        </authorList>
    </citation>
    <scope>NUCLEOTIDE SEQUENCE [LARGE SCALE GENOMIC DNA]</scope>
    <source>
        <strain evidence="5">TFB10046</strain>
    </source>
</reference>